<organism evidence="2 3">
    <name type="scientific">Anaeramoeba flamelloides</name>
    <dbReference type="NCBI Taxonomy" id="1746091"/>
    <lineage>
        <taxon>Eukaryota</taxon>
        <taxon>Metamonada</taxon>
        <taxon>Anaeramoebidae</taxon>
        <taxon>Anaeramoeba</taxon>
    </lineage>
</organism>
<dbReference type="EMBL" id="JANTQA010000026">
    <property type="protein sequence ID" value="KAJ3442959.1"/>
    <property type="molecule type" value="Genomic_DNA"/>
</dbReference>
<feature type="compositionally biased region" description="Basic residues" evidence="1">
    <location>
        <begin position="103"/>
        <end position="122"/>
    </location>
</feature>
<dbReference type="AlphaFoldDB" id="A0AAV7ZSY8"/>
<evidence type="ECO:0000313" key="3">
    <source>
        <dbReference type="Proteomes" id="UP001146793"/>
    </source>
</evidence>
<evidence type="ECO:0000256" key="1">
    <source>
        <dbReference type="SAM" id="MobiDB-lite"/>
    </source>
</evidence>
<proteinExistence type="predicted"/>
<sequence length="133" mass="15636">MNFSRSYNLNNNDLSSQNFEHLTELKQFVKSLDSTIKVNTSTIKLSPDLTMASESPENSKQFNFAPKSAPQHLFLSSRSSTFDQNKILSLQFKEKERKSQSTNKHKPYFQKRPQRSRQRKTKFVTEDDMVYEF</sequence>
<evidence type="ECO:0000313" key="2">
    <source>
        <dbReference type="EMBL" id="KAJ3442959.1"/>
    </source>
</evidence>
<dbReference type="Proteomes" id="UP001146793">
    <property type="component" value="Unassembled WGS sequence"/>
</dbReference>
<reference evidence="2" key="1">
    <citation type="submission" date="2022-08" db="EMBL/GenBank/DDBJ databases">
        <title>Novel sulphate-reducing endosymbionts in the free-living metamonad Anaeramoeba.</title>
        <authorList>
            <person name="Jerlstrom-Hultqvist J."/>
            <person name="Cepicka I."/>
            <person name="Gallot-Lavallee L."/>
            <person name="Salas-Leiva D."/>
            <person name="Curtis B.A."/>
            <person name="Zahonova K."/>
            <person name="Pipaliya S."/>
            <person name="Dacks J."/>
            <person name="Roger A.J."/>
        </authorList>
    </citation>
    <scope>NUCLEOTIDE SEQUENCE</scope>
    <source>
        <strain evidence="2">Busselton2</strain>
    </source>
</reference>
<comment type="caution">
    <text evidence="2">The sequence shown here is derived from an EMBL/GenBank/DDBJ whole genome shotgun (WGS) entry which is preliminary data.</text>
</comment>
<gene>
    <name evidence="2" type="ORF">M0812_12712</name>
</gene>
<feature type="region of interest" description="Disordered" evidence="1">
    <location>
        <begin position="93"/>
        <end position="122"/>
    </location>
</feature>
<name>A0AAV7ZSY8_9EUKA</name>
<protein>
    <submittedName>
        <fullName evidence="2">Uncharacterized protein</fullName>
    </submittedName>
</protein>
<accession>A0AAV7ZSY8</accession>